<name>A0ABQ4N987_9BACL</name>
<dbReference type="InterPro" id="IPR013974">
    <property type="entry name" value="SAF"/>
</dbReference>
<dbReference type="CDD" id="cd11614">
    <property type="entry name" value="SAF_CpaB_FlgA_like"/>
    <property type="match status" value="1"/>
</dbReference>
<dbReference type="EMBL" id="BOVJ01000106">
    <property type="protein sequence ID" value="GIQ64777.1"/>
    <property type="molecule type" value="Genomic_DNA"/>
</dbReference>
<evidence type="ECO:0000313" key="2">
    <source>
        <dbReference type="EMBL" id="GIQ64777.1"/>
    </source>
</evidence>
<gene>
    <name evidence="2" type="ORF">PACILC2_33450</name>
</gene>
<accession>A0ABQ4N987</accession>
<evidence type="ECO:0000259" key="1">
    <source>
        <dbReference type="SMART" id="SM00858"/>
    </source>
</evidence>
<proteinExistence type="predicted"/>
<comment type="caution">
    <text evidence="2">The sequence shown here is derived from an EMBL/GenBank/DDBJ whole genome shotgun (WGS) entry which is preliminary data.</text>
</comment>
<organism evidence="2 3">
    <name type="scientific">Paenibacillus cisolokensis</name>
    <dbReference type="NCBI Taxonomy" id="1658519"/>
    <lineage>
        <taxon>Bacteria</taxon>
        <taxon>Bacillati</taxon>
        <taxon>Bacillota</taxon>
        <taxon>Bacilli</taxon>
        <taxon>Bacillales</taxon>
        <taxon>Paenibacillaceae</taxon>
        <taxon>Paenibacillus</taxon>
    </lineage>
</organism>
<sequence length="236" mass="25917">MISLAAAVLSGLLVYGIYSFQLQQLERQETVRVVVPKRLLPAGARLSADDFEYRAIARSSYDAEQMLLDASQVEGMEAVVPLGQGEPLLLWKIDRFRLMPGSDQSTFQIPREYVLSVSNGIRAGDKVVVYVSGGPTESARLFEDVVTVASVKTSGNVEIDDLSNPNLLSLARGDRERMYASRRDANGMIDYINLNLTEQQWLTIDNLCRTGESKLVIAYSPLSLDVTGAAPEVSGR</sequence>
<evidence type="ECO:0000313" key="3">
    <source>
        <dbReference type="Proteomes" id="UP000680304"/>
    </source>
</evidence>
<dbReference type="SMART" id="SM00858">
    <property type="entry name" value="SAF"/>
    <property type="match status" value="1"/>
</dbReference>
<keyword evidence="3" id="KW-1185">Reference proteome</keyword>
<reference evidence="2 3" key="1">
    <citation type="submission" date="2021-04" db="EMBL/GenBank/DDBJ databases">
        <title>Draft genome sequence of Paenibacillus cisolokensis, LC2-13A.</title>
        <authorList>
            <person name="Uke A."/>
            <person name="Chhe C."/>
            <person name="Baramee S."/>
            <person name="Kosugi A."/>
        </authorList>
    </citation>
    <scope>NUCLEOTIDE SEQUENCE [LARGE SCALE GENOMIC DNA]</scope>
    <source>
        <strain evidence="2 3">LC2-13A</strain>
    </source>
</reference>
<protein>
    <recommendedName>
        <fullName evidence="1">SAF domain-containing protein</fullName>
    </recommendedName>
</protein>
<feature type="domain" description="SAF" evidence="1">
    <location>
        <begin position="31"/>
        <end position="94"/>
    </location>
</feature>
<dbReference type="Pfam" id="PF08666">
    <property type="entry name" value="SAF"/>
    <property type="match status" value="1"/>
</dbReference>
<dbReference type="Proteomes" id="UP000680304">
    <property type="component" value="Unassembled WGS sequence"/>
</dbReference>